<proteinExistence type="predicted"/>
<evidence type="ECO:0000259" key="2">
    <source>
        <dbReference type="Pfam" id="PF22184"/>
    </source>
</evidence>
<accession>A0AB39SP33</accession>
<dbReference type="Pfam" id="PF22184">
    <property type="entry name" value="CBM_56"/>
    <property type="match status" value="1"/>
</dbReference>
<organism evidence="3">
    <name type="scientific">Streptomyces sp. R35</name>
    <dbReference type="NCBI Taxonomy" id="3238630"/>
    <lineage>
        <taxon>Bacteria</taxon>
        <taxon>Bacillati</taxon>
        <taxon>Actinomycetota</taxon>
        <taxon>Actinomycetes</taxon>
        <taxon>Kitasatosporales</taxon>
        <taxon>Streptomycetaceae</taxon>
        <taxon>Streptomyces</taxon>
    </lineage>
</organism>
<evidence type="ECO:0000256" key="1">
    <source>
        <dbReference type="SAM" id="MobiDB-lite"/>
    </source>
</evidence>
<gene>
    <name evidence="3" type="ORF">AB5J50_43030</name>
</gene>
<feature type="compositionally biased region" description="Polar residues" evidence="1">
    <location>
        <begin position="123"/>
        <end position="141"/>
    </location>
</feature>
<dbReference type="AlphaFoldDB" id="A0AB39SP33"/>
<dbReference type="RefSeq" id="WP_369264019.1">
    <property type="nucleotide sequence ID" value="NZ_CP163440.1"/>
</dbReference>
<feature type="domain" description="CBM56" evidence="2">
    <location>
        <begin position="49"/>
        <end position="91"/>
    </location>
</feature>
<dbReference type="EMBL" id="CP163440">
    <property type="protein sequence ID" value="XDQ67084.1"/>
    <property type="molecule type" value="Genomic_DNA"/>
</dbReference>
<protein>
    <recommendedName>
        <fullName evidence="2">CBM56 domain-containing protein</fullName>
    </recommendedName>
</protein>
<name>A0AB39SP33_9ACTN</name>
<sequence>MTPHSPARPAVPRSEARRLVTAVLTALLTVLALGLAGAVPARAAADYAQGVDATGSGSVRVWFTPSTPASLVDVHYLSSGAGGQNFRMTERRPALRHPALHLHRRQRRRGGGGGGTGSFPIAFQNNTRGTYTNPVSHTPNPYGQPPQQ</sequence>
<dbReference type="GO" id="GO:0030246">
    <property type="term" value="F:carbohydrate binding"/>
    <property type="evidence" value="ECO:0007669"/>
    <property type="project" value="InterPro"/>
</dbReference>
<dbReference type="InterPro" id="IPR047569">
    <property type="entry name" value="CBM56"/>
</dbReference>
<feature type="region of interest" description="Disordered" evidence="1">
    <location>
        <begin position="103"/>
        <end position="148"/>
    </location>
</feature>
<evidence type="ECO:0000313" key="3">
    <source>
        <dbReference type="EMBL" id="XDQ67084.1"/>
    </source>
</evidence>
<reference evidence="3" key="1">
    <citation type="submission" date="2024-07" db="EMBL/GenBank/DDBJ databases">
        <authorList>
            <person name="Yu S.T."/>
        </authorList>
    </citation>
    <scope>NUCLEOTIDE SEQUENCE</scope>
    <source>
        <strain evidence="3">R35</strain>
    </source>
</reference>